<name>A0AAI8YJF7_9PEZI</name>
<keyword evidence="3" id="KW-1185">Reference proteome</keyword>
<organism evidence="2 3">
    <name type="scientific">Anthostomella pinea</name>
    <dbReference type="NCBI Taxonomy" id="933095"/>
    <lineage>
        <taxon>Eukaryota</taxon>
        <taxon>Fungi</taxon>
        <taxon>Dikarya</taxon>
        <taxon>Ascomycota</taxon>
        <taxon>Pezizomycotina</taxon>
        <taxon>Sordariomycetes</taxon>
        <taxon>Xylariomycetidae</taxon>
        <taxon>Xylariales</taxon>
        <taxon>Xylariaceae</taxon>
        <taxon>Anthostomella</taxon>
    </lineage>
</organism>
<reference evidence="2" key="1">
    <citation type="submission" date="2023-10" db="EMBL/GenBank/DDBJ databases">
        <authorList>
            <person name="Hackl T."/>
        </authorList>
    </citation>
    <scope>NUCLEOTIDE SEQUENCE</scope>
</reference>
<dbReference type="Proteomes" id="UP001295740">
    <property type="component" value="Unassembled WGS sequence"/>
</dbReference>
<dbReference type="EMBL" id="CAUWAG010000010">
    <property type="protein sequence ID" value="CAJ2506990.1"/>
    <property type="molecule type" value="Genomic_DNA"/>
</dbReference>
<evidence type="ECO:0000256" key="1">
    <source>
        <dbReference type="SAM" id="SignalP"/>
    </source>
</evidence>
<gene>
    <name evidence="2" type="ORF">KHLLAP_LOCUS7458</name>
</gene>
<protein>
    <submittedName>
        <fullName evidence="2">Uu.00g081760.m01.CDS01</fullName>
    </submittedName>
</protein>
<evidence type="ECO:0000313" key="3">
    <source>
        <dbReference type="Proteomes" id="UP001295740"/>
    </source>
</evidence>
<feature type="chain" id="PRO_5042596120" evidence="1">
    <location>
        <begin position="24"/>
        <end position="279"/>
    </location>
</feature>
<proteinExistence type="predicted"/>
<dbReference type="AlphaFoldDB" id="A0AAI8YJF7"/>
<feature type="signal peptide" evidence="1">
    <location>
        <begin position="1"/>
        <end position="23"/>
    </location>
</feature>
<keyword evidence="1" id="KW-0732">Signal</keyword>
<accession>A0AAI8YJF7</accession>
<evidence type="ECO:0000313" key="2">
    <source>
        <dbReference type="EMBL" id="CAJ2506990.1"/>
    </source>
</evidence>
<sequence>MQLFNTPTPVFVALFYIVALVQCRVALQPRVCLGLSSIGDFLKDLKKSSGKVEVDKSALPQPVYSNDLSCAGLTREIAQWDYPADAWLKRIEAQDKSADWHWDHYYISHKSTGVVASYKVDVVNGAFSYDYGGSWEKGNEIGWPNIDYGTMLTHNYLEVAGRNLAELRFIGQRDFNNNDDVAAVREIFSKQGENWGPGGFLELNKGSDLWDEFVKKNEVAKGQVQMLKDYKDEFGEKHIWKFQFYLDQNRAYKDAQEPVVRMITVLAEPFGIGSDSDDE</sequence>
<comment type="caution">
    <text evidence="2">The sequence shown here is derived from an EMBL/GenBank/DDBJ whole genome shotgun (WGS) entry which is preliminary data.</text>
</comment>